<proteinExistence type="inferred from homology"/>
<dbReference type="Proteomes" id="UP000297725">
    <property type="component" value="Unassembled WGS sequence"/>
</dbReference>
<accession>A0AAJ5EGL8</accession>
<dbReference type="GO" id="GO:0071949">
    <property type="term" value="F:FAD binding"/>
    <property type="evidence" value="ECO:0007669"/>
    <property type="project" value="InterPro"/>
</dbReference>
<evidence type="ECO:0000256" key="4">
    <source>
        <dbReference type="ARBA" id="ARBA00022827"/>
    </source>
</evidence>
<dbReference type="InterPro" id="IPR006094">
    <property type="entry name" value="Oxid_FAD_bind_N"/>
</dbReference>
<dbReference type="Proteomes" id="UP000296883">
    <property type="component" value="Chromosome"/>
</dbReference>
<keyword evidence="5" id="KW-0560">Oxidoreductase</keyword>
<dbReference type="PROSITE" id="PS51387">
    <property type="entry name" value="FAD_PCMH"/>
    <property type="match status" value="1"/>
</dbReference>
<dbReference type="Pfam" id="PF01565">
    <property type="entry name" value="FAD_binding_4"/>
    <property type="match status" value="1"/>
</dbReference>
<dbReference type="EMBL" id="SRHU01000014">
    <property type="protein sequence ID" value="TFZ42090.1"/>
    <property type="molecule type" value="Genomic_DNA"/>
</dbReference>
<gene>
    <name evidence="8" type="ORF">E4031_03970</name>
    <name evidence="7" type="ORF">E4Z98_01525</name>
</gene>
<dbReference type="GO" id="GO:0016491">
    <property type="term" value="F:oxidoreductase activity"/>
    <property type="evidence" value="ECO:0007669"/>
    <property type="project" value="UniProtKB-KW"/>
</dbReference>
<comment type="similarity">
    <text evidence="2">Belongs to the oxygen-dependent FAD-linked oxidoreductase family.</text>
</comment>
<evidence type="ECO:0000256" key="5">
    <source>
        <dbReference type="ARBA" id="ARBA00023002"/>
    </source>
</evidence>
<dbReference type="EMBL" id="CP038865">
    <property type="protein sequence ID" value="QCA28054.1"/>
    <property type="molecule type" value="Genomic_DNA"/>
</dbReference>
<dbReference type="InterPro" id="IPR016169">
    <property type="entry name" value="FAD-bd_PCMH_sub2"/>
</dbReference>
<dbReference type="Gene3D" id="3.40.462.20">
    <property type="match status" value="1"/>
</dbReference>
<evidence type="ECO:0000256" key="2">
    <source>
        <dbReference type="ARBA" id="ARBA00005466"/>
    </source>
</evidence>
<dbReference type="SUPFAM" id="SSF56176">
    <property type="entry name" value="FAD-binding/transporter-associated domain-like"/>
    <property type="match status" value="1"/>
</dbReference>
<feature type="domain" description="FAD-binding PCMH-type" evidence="6">
    <location>
        <begin position="57"/>
        <end position="234"/>
    </location>
</feature>
<evidence type="ECO:0000313" key="9">
    <source>
        <dbReference type="Proteomes" id="UP000296883"/>
    </source>
</evidence>
<comment type="cofactor">
    <cofactor evidence="1">
        <name>FAD</name>
        <dbReference type="ChEBI" id="CHEBI:57692"/>
    </cofactor>
</comment>
<organism evidence="8 10">
    <name type="scientific">Vagococcus xieshaowenii</name>
    <dbReference type="NCBI Taxonomy" id="2562451"/>
    <lineage>
        <taxon>Bacteria</taxon>
        <taxon>Bacillati</taxon>
        <taxon>Bacillota</taxon>
        <taxon>Bacilli</taxon>
        <taxon>Lactobacillales</taxon>
        <taxon>Enterococcaceae</taxon>
        <taxon>Vagococcus</taxon>
    </lineage>
</organism>
<evidence type="ECO:0000313" key="7">
    <source>
        <dbReference type="EMBL" id="QCA28054.1"/>
    </source>
</evidence>
<dbReference type="InterPro" id="IPR016167">
    <property type="entry name" value="FAD-bd_PCMH_sub1"/>
</dbReference>
<dbReference type="Gene3D" id="3.30.465.10">
    <property type="match status" value="1"/>
</dbReference>
<keyword evidence="9" id="KW-1185">Reference proteome</keyword>
<dbReference type="PANTHER" id="PTHR42973:SF39">
    <property type="entry name" value="FAD-BINDING PCMH-TYPE DOMAIN-CONTAINING PROTEIN"/>
    <property type="match status" value="1"/>
</dbReference>
<dbReference type="Gene3D" id="3.30.43.10">
    <property type="entry name" value="Uridine Diphospho-n-acetylenolpyruvylglucosamine Reductase, domain 2"/>
    <property type="match status" value="1"/>
</dbReference>
<dbReference type="InterPro" id="IPR016166">
    <property type="entry name" value="FAD-bd_PCMH"/>
</dbReference>
<dbReference type="AlphaFoldDB" id="A0AAJ5EGL8"/>
<protein>
    <submittedName>
        <fullName evidence="8">FAD-binding oxidoreductase</fullName>
    </submittedName>
</protein>
<name>A0AAJ5EGL8_9ENTE</name>
<evidence type="ECO:0000313" key="10">
    <source>
        <dbReference type="Proteomes" id="UP000297725"/>
    </source>
</evidence>
<evidence type="ECO:0000256" key="1">
    <source>
        <dbReference type="ARBA" id="ARBA00001974"/>
    </source>
</evidence>
<reference evidence="7 9" key="2">
    <citation type="journal article" date="2020" name="Int. J. Syst. Evol. Microbiol.">
        <title>Vagococcus xieshaowenii sp. nov., isolated from snow finch (Montifringilla taczanowskii) cloacal content.</title>
        <authorList>
            <person name="Ge Y."/>
            <person name="Yang J."/>
            <person name="Lai X.H."/>
            <person name="Zhang G."/>
            <person name="Jin D."/>
            <person name="Lu S."/>
            <person name="Wang B."/>
            <person name="Huang Y."/>
            <person name="Huang Y."/>
            <person name="Ren Z."/>
            <person name="Zhang X."/>
            <person name="Xu J."/>
        </authorList>
    </citation>
    <scope>NUCLEOTIDE SEQUENCE [LARGE SCALE GENOMIC DNA]</scope>
    <source>
        <strain evidence="7">Personal::cf-49</strain>
        <strain evidence="9">personal::cf-49</strain>
    </source>
</reference>
<evidence type="ECO:0000256" key="3">
    <source>
        <dbReference type="ARBA" id="ARBA00022630"/>
    </source>
</evidence>
<keyword evidence="3" id="KW-0285">Flavoprotein</keyword>
<evidence type="ECO:0000313" key="8">
    <source>
        <dbReference type="EMBL" id="TFZ42090.1"/>
    </source>
</evidence>
<evidence type="ECO:0000259" key="6">
    <source>
        <dbReference type="PROSITE" id="PS51387"/>
    </source>
</evidence>
<sequence>MELYLQNESKKGDVIMEKQSNQTIEHEVFERELPEQLKTKIITPEDSEYHYVRSSYMGVGRPEVVVMAQTNEDVVETINYVSELRKEYPEMPFSIRSGGHGMSGSSTNVGGVILDLSKMNAIEFMDKEEGIVKIQAGAQWGQVAGTLAPHDFIITSGNFGDVGVGGIATSGGSGYFTRSQGLTIDHVIGATLITADGVIHELSETSEPELFWGLRGGGTQLGVAVDFTFKAQKMNSNTHDASLIHQHITYVTEDLEQFVANWGRWMKAAPKEMTSFLMIQKTPQHVYAVDTRNVWAGTDTERAVPELEKALAIDKIYDHSESMMSYASLIPYPQSIHIGQQKIKIANAIVDKVDASLGKAIKEVLETAHVVELRPLDGQVHEVAQDATAWAARHQDGFLSVWMSPKSDAALTKEMEPVTQLATGMYGAYSSIISPEVAALSWPDATGERLKALKEQVDPNHLFNTGLQL</sequence>
<dbReference type="InterPro" id="IPR036318">
    <property type="entry name" value="FAD-bd_PCMH-like_sf"/>
</dbReference>
<dbReference type="PANTHER" id="PTHR42973">
    <property type="entry name" value="BINDING OXIDOREDUCTASE, PUTATIVE (AFU_ORTHOLOGUE AFUA_1G17690)-RELATED"/>
    <property type="match status" value="1"/>
</dbReference>
<dbReference type="InterPro" id="IPR050416">
    <property type="entry name" value="FAD-linked_Oxidoreductase"/>
</dbReference>
<reference evidence="8 10" key="1">
    <citation type="submission" date="2019-03" db="EMBL/GenBank/DDBJ databases">
        <title>Vagococcus sp. was isolated fron gut of Carduelis flavirostris.</title>
        <authorList>
            <person name="Ge Y."/>
        </authorList>
    </citation>
    <scope>NUCLEOTIDE SEQUENCE [LARGE SCALE GENOMIC DNA]</scope>
    <source>
        <strain evidence="8 10">CF-210</strain>
    </source>
</reference>
<keyword evidence="4" id="KW-0274">FAD</keyword>